<gene>
    <name evidence="2" type="ORF">AN963_23240</name>
</gene>
<dbReference type="InterPro" id="IPR051398">
    <property type="entry name" value="Polysacch_Deacetylase"/>
</dbReference>
<keyword evidence="3" id="KW-1185">Reference proteome</keyword>
<dbReference type="Proteomes" id="UP000051063">
    <property type="component" value="Unassembled WGS sequence"/>
</dbReference>
<accession>A0ABR5N1Y8</accession>
<evidence type="ECO:0000313" key="3">
    <source>
        <dbReference type="Proteomes" id="UP000051063"/>
    </source>
</evidence>
<dbReference type="InterPro" id="IPR011330">
    <property type="entry name" value="Glyco_hydro/deAcase_b/a-brl"/>
</dbReference>
<reference evidence="2 3" key="1">
    <citation type="submission" date="2015-09" db="EMBL/GenBank/DDBJ databases">
        <title>Genome sequencing project for genomic taxonomy and phylogenomics of Bacillus-like bacteria.</title>
        <authorList>
            <person name="Liu B."/>
            <person name="Wang J."/>
            <person name="Zhu Y."/>
            <person name="Liu G."/>
            <person name="Chen Q."/>
            <person name="Chen Z."/>
            <person name="Lan J."/>
            <person name="Che J."/>
            <person name="Ge C."/>
            <person name="Shi H."/>
            <person name="Pan Z."/>
            <person name="Liu X."/>
        </authorList>
    </citation>
    <scope>NUCLEOTIDE SEQUENCE [LARGE SCALE GENOMIC DNA]</scope>
    <source>
        <strain evidence="2 3">DSM 8552</strain>
    </source>
</reference>
<evidence type="ECO:0000313" key="2">
    <source>
        <dbReference type="EMBL" id="KQL44323.1"/>
    </source>
</evidence>
<dbReference type="PANTHER" id="PTHR34216:SF3">
    <property type="entry name" value="POLY-BETA-1,6-N-ACETYL-D-GLUCOSAMINE N-DEACETYLASE"/>
    <property type="match status" value="1"/>
</dbReference>
<comment type="caution">
    <text evidence="2">The sequence shown here is derived from an EMBL/GenBank/DDBJ whole genome shotgun (WGS) entry which is preliminary data.</text>
</comment>
<dbReference type="Gene3D" id="3.20.20.370">
    <property type="entry name" value="Glycoside hydrolase/deacetylase"/>
    <property type="match status" value="1"/>
</dbReference>
<proteinExistence type="predicted"/>
<feature type="transmembrane region" description="Helical" evidence="1">
    <location>
        <begin position="20"/>
        <end position="40"/>
    </location>
</feature>
<sequence length="588" mass="67981">MKEKRDSALDYQKKNRRKKIRAVGQFAILLFVGILLYLAVFDTKRYEEADLSQWQNEKGFIALSYFGVGRSGTPKLIAKEHLDEQLQALQQQGYVTISQQDILDFYKKQKPLPEKALFLAFEDGRNDSHLFAQPLLEKYNYKATALTYANKMGNSDNKFLQPKDLLRMQENGFWEMGTNGYRLTYINIFDQDGRFIGVKDENELPTKNHVEYYNHYLMDFIRDHNMIPVEDRAQMEARITHDYKEMNQIYTNSLGFVPNVYMIMHANTLYQGMNRLVSNVNDANIRQMFAMHFNREGNAFNSSQDSLYDLSRVQPAPYWYTNHLLMKIQKDTQQKMKFVQGDEQHAEQWDRLSGAEEFKENKIVLTSPPGENGMLYLRDSEKSQDVKVSAKLEGNVVGKQSIYLRYDRQKDSFVRLTLHDNELTIEQKKAGSAITELSTTKLSEVQWQPEDLAYDKAAVYSKAQTEAGAPKEEEGYPINIQNSRQMDIVVRGDQLTVSVDEQMMIDKKRIDGTLDKGGVALESEYSKQNKKDDIYDAVFTDVNVIAVANKSSAQENVLYRNSYTGFEKVVNFIKKAISATIDWVIETF</sequence>
<dbReference type="Gene3D" id="2.60.120.560">
    <property type="entry name" value="Exo-inulinase, domain 1"/>
    <property type="match status" value="1"/>
</dbReference>
<dbReference type="EMBL" id="LJJB01000013">
    <property type="protein sequence ID" value="KQL44323.1"/>
    <property type="molecule type" value="Genomic_DNA"/>
</dbReference>
<dbReference type="SUPFAM" id="SSF88713">
    <property type="entry name" value="Glycoside hydrolase/deacetylase"/>
    <property type="match status" value="1"/>
</dbReference>
<evidence type="ECO:0000256" key="1">
    <source>
        <dbReference type="SAM" id="Phobius"/>
    </source>
</evidence>
<keyword evidence="1" id="KW-0472">Membrane</keyword>
<protein>
    <submittedName>
        <fullName evidence="2">Polysaccharide deacetylase</fullName>
    </submittedName>
</protein>
<dbReference type="RefSeq" id="WP_055746914.1">
    <property type="nucleotide sequence ID" value="NZ_LJJB01000013.1"/>
</dbReference>
<organism evidence="2 3">
    <name type="scientific">Brevibacillus choshinensis</name>
    <dbReference type="NCBI Taxonomy" id="54911"/>
    <lineage>
        <taxon>Bacteria</taxon>
        <taxon>Bacillati</taxon>
        <taxon>Bacillota</taxon>
        <taxon>Bacilli</taxon>
        <taxon>Bacillales</taxon>
        <taxon>Paenibacillaceae</taxon>
        <taxon>Brevibacillus</taxon>
    </lineage>
</organism>
<dbReference type="PANTHER" id="PTHR34216">
    <property type="match status" value="1"/>
</dbReference>
<name>A0ABR5N1Y8_BRECH</name>
<keyword evidence="1" id="KW-1133">Transmembrane helix</keyword>
<keyword evidence="1" id="KW-0812">Transmembrane</keyword>